<name>A0ABX1DSU4_9HYPH</name>
<evidence type="ECO:0008006" key="3">
    <source>
        <dbReference type="Google" id="ProtNLM"/>
    </source>
</evidence>
<evidence type="ECO:0000313" key="2">
    <source>
        <dbReference type="Proteomes" id="UP000568486"/>
    </source>
</evidence>
<proteinExistence type="predicted"/>
<comment type="caution">
    <text evidence="1">The sequence shown here is derived from an EMBL/GenBank/DDBJ whole genome shotgun (WGS) entry which is preliminary data.</text>
</comment>
<dbReference type="Proteomes" id="UP000568486">
    <property type="component" value="Unassembled WGS sequence"/>
</dbReference>
<dbReference type="Pfam" id="PF10115">
    <property type="entry name" value="HlyU"/>
    <property type="match status" value="1"/>
</dbReference>
<dbReference type="InterPro" id="IPR018772">
    <property type="entry name" value="Transcription_activator_HlyU"/>
</dbReference>
<protein>
    <recommendedName>
        <fullName evidence="3">Cytoplasmic protein</fullName>
    </recommendedName>
</protein>
<accession>A0ABX1DSU4</accession>
<evidence type="ECO:0000313" key="1">
    <source>
        <dbReference type="EMBL" id="NKC27706.1"/>
    </source>
</evidence>
<dbReference type="EMBL" id="JAAVLR010000001">
    <property type="protein sequence ID" value="NKC27706.1"/>
    <property type="molecule type" value="Genomic_DNA"/>
</dbReference>
<organism evidence="1 2">
    <name type="scientific">Brucella ciceri</name>
    <dbReference type="NCBI Taxonomy" id="391287"/>
    <lineage>
        <taxon>Bacteria</taxon>
        <taxon>Pseudomonadati</taxon>
        <taxon>Pseudomonadota</taxon>
        <taxon>Alphaproteobacteria</taxon>
        <taxon>Hyphomicrobiales</taxon>
        <taxon>Brucellaceae</taxon>
        <taxon>Brucella/Ochrobactrum group</taxon>
        <taxon>Brucella</taxon>
    </lineage>
</organism>
<sequence length="109" mass="12028">MAKQNKTYGKGRRYVFLKRLFGGGSASETPAEPKEAGRLEHKDFLIIATPYSEGGQYQVCGVISKSIAGEVKEYRFVRADRCPGIEDAASIALNKGRQIVDEQGEAIFR</sequence>
<reference evidence="1 2" key="1">
    <citation type="submission" date="2020-03" db="EMBL/GenBank/DDBJ databases">
        <title>Whole genome sequencing of clinical and environmental type strains of Ochrobactrum.</title>
        <authorList>
            <person name="Dharne M."/>
        </authorList>
    </citation>
    <scope>NUCLEOTIDE SEQUENCE [LARGE SCALE GENOMIC DNA]</scope>
    <source>
        <strain evidence="1 2">DSM 22292</strain>
    </source>
</reference>
<keyword evidence="2" id="KW-1185">Reference proteome</keyword>
<gene>
    <name evidence="1" type="ORF">HED52_02795</name>
</gene>